<dbReference type="Proteomes" id="UP000070720">
    <property type="component" value="Chromosome 3"/>
</dbReference>
<evidence type="ECO:0000313" key="4">
    <source>
        <dbReference type="Proteomes" id="UP000070720"/>
    </source>
</evidence>
<dbReference type="InParanoid" id="I1RQQ2"/>
<reference evidence="2 4" key="3">
    <citation type="journal article" date="2015" name="BMC Genomics">
        <title>The completed genome sequence of the pathogenic ascomycete fungus Fusarium graminearum.</title>
        <authorList>
            <person name="King R."/>
            <person name="Urban M."/>
            <person name="Hammond-Kosack M.C."/>
            <person name="Hassani-Pak K."/>
            <person name="Hammond-Kosack K.E."/>
        </authorList>
    </citation>
    <scope>NUCLEOTIDE SEQUENCE [LARGE SCALE GENOMIC DNA]</scope>
    <source>
        <strain evidence="4">ATCC MYA-4620 / CBS 123657 / FGSC 9075 / NRRL 31084 / PH-1</strain>
        <strain evidence="2">PH-1</strain>
    </source>
</reference>
<organism evidence="2 4">
    <name type="scientific">Gibberella zeae (strain ATCC MYA-4620 / CBS 123657 / FGSC 9075 / NRRL 31084 / PH-1)</name>
    <name type="common">Wheat head blight fungus</name>
    <name type="synonym">Fusarium graminearum</name>
    <dbReference type="NCBI Taxonomy" id="229533"/>
    <lineage>
        <taxon>Eukaryota</taxon>
        <taxon>Fungi</taxon>
        <taxon>Dikarya</taxon>
        <taxon>Ascomycota</taxon>
        <taxon>Pezizomycotina</taxon>
        <taxon>Sordariomycetes</taxon>
        <taxon>Hypocreomycetidae</taxon>
        <taxon>Hypocreales</taxon>
        <taxon>Nectriaceae</taxon>
        <taxon>Fusarium</taxon>
    </lineage>
</organism>
<dbReference type="KEGG" id="fgr:FGSG_06399"/>
<protein>
    <submittedName>
        <fullName evidence="2">Chromosome 3, complete genome</fullName>
    </submittedName>
</protein>
<reference evidence="3 4" key="2">
    <citation type="journal article" date="2010" name="Nature">
        <title>Comparative genomics reveals mobile pathogenicity chromosomes in Fusarium.</title>
        <authorList>
            <person name="Ma L.J."/>
            <person name="van der Does H.C."/>
            <person name="Borkovich K.A."/>
            <person name="Coleman J.J."/>
            <person name="Daboussi M.J."/>
            <person name="Di Pietro A."/>
            <person name="Dufresne M."/>
            <person name="Freitag M."/>
            <person name="Grabherr M."/>
            <person name="Henrissat B."/>
            <person name="Houterman P.M."/>
            <person name="Kang S."/>
            <person name="Shim W.B."/>
            <person name="Woloshuk C."/>
            <person name="Xie X."/>
            <person name="Xu J.R."/>
            <person name="Antoniw J."/>
            <person name="Baker S.E."/>
            <person name="Bluhm B.H."/>
            <person name="Breakspear A."/>
            <person name="Brown D.W."/>
            <person name="Butchko R.A."/>
            <person name="Chapman S."/>
            <person name="Coulson R."/>
            <person name="Coutinho P.M."/>
            <person name="Danchin E.G."/>
            <person name="Diener A."/>
            <person name="Gale L.R."/>
            <person name="Gardiner D.M."/>
            <person name="Goff S."/>
            <person name="Hammond-Kosack K.E."/>
            <person name="Hilburn K."/>
            <person name="Hua-Van A."/>
            <person name="Jonkers W."/>
            <person name="Kazan K."/>
            <person name="Kodira C.D."/>
            <person name="Koehrsen M."/>
            <person name="Kumar L."/>
            <person name="Lee Y.H."/>
            <person name="Li L."/>
            <person name="Manners J.M."/>
            <person name="Miranda-Saavedra D."/>
            <person name="Mukherjee M."/>
            <person name="Park G."/>
            <person name="Park J."/>
            <person name="Park S.Y."/>
            <person name="Proctor R.H."/>
            <person name="Regev A."/>
            <person name="Ruiz-Roldan M.C."/>
            <person name="Sain D."/>
            <person name="Sakthikumar S."/>
            <person name="Sykes S."/>
            <person name="Schwartz D.C."/>
            <person name="Turgeon B.G."/>
            <person name="Wapinski I."/>
            <person name="Yoder O."/>
            <person name="Young S."/>
            <person name="Zeng Q."/>
            <person name="Zhou S."/>
            <person name="Galagan J."/>
            <person name="Cuomo C.A."/>
            <person name="Kistler H.C."/>
            <person name="Rep M."/>
        </authorList>
    </citation>
    <scope>GENOME REANNOTATION</scope>
    <source>
        <strain evidence="4">ATCC MYA-4620 / CBS 123657 / FGSC 9075 / NRRL 31084 / PH-1</strain>
        <strain evidence="3">PH-1 / ATCC MYA-4620 / FGSC 9075 / NRRL 31084</strain>
    </source>
</reference>
<dbReference type="RefSeq" id="XP_011325063.1">
    <property type="nucleotide sequence ID" value="XM_011326761.1"/>
</dbReference>
<gene>
    <name evidence="3" type="primary">FG06399.1</name>
    <name evidence="2" type="ORF">FGRAMPH1_01T20213</name>
</gene>
<sequence length="222" mass="24204">MHPDSEPHNLTTECIACSQLCVCEEKDWVCTSCRRVYRRIRVDNESHDLGDTPSTAHDDTYGSDDELAAGDHPTTMVTEEGTQSDCVQRTFDSSGTEWLGYSQNESGAMVSPSRVNTGQGICESGVENCNVVQDGQGQDPVTGDPDEDVDPMDVDGNDEDVYRGPIGSWVAERTIIGTSERSTAAIEHTIQLVDLAFLRGAHLTTPAADDRLELSDDTEMDE</sequence>
<reference evidence="3" key="4">
    <citation type="submission" date="2017-01" db="UniProtKB">
        <authorList>
            <consortium name="EnsemblFungi"/>
        </authorList>
    </citation>
    <scope>IDENTIFICATION</scope>
    <source>
        <strain evidence="3">PH-1 / ATCC MYA-4620 / FGSC 9075 / NRRL 31084</strain>
    </source>
</reference>
<evidence type="ECO:0000313" key="2">
    <source>
        <dbReference type="EMBL" id="CEF87119.1"/>
    </source>
</evidence>
<evidence type="ECO:0000313" key="3">
    <source>
        <dbReference type="EnsemblFungi" id="CEF87119"/>
    </source>
</evidence>
<dbReference type="EMBL" id="HG970334">
    <property type="protein sequence ID" value="CEF87119.1"/>
    <property type="molecule type" value="Genomic_DNA"/>
</dbReference>
<keyword evidence="4" id="KW-1185">Reference proteome</keyword>
<accession>A0A098E0H3</accession>
<accession>I1RQQ2</accession>
<evidence type="ECO:0000256" key="1">
    <source>
        <dbReference type="SAM" id="MobiDB-lite"/>
    </source>
</evidence>
<dbReference type="HOGENOM" id="CLU_1224820_0_0_1"/>
<dbReference type="OrthoDB" id="5057680at2759"/>
<reference evidence="3 4" key="1">
    <citation type="journal article" date="2007" name="Science">
        <title>The Fusarium graminearum genome reveals a link between localized polymorphism and pathogen specialization.</title>
        <authorList>
            <person name="Cuomo C.A."/>
            <person name="Gueldener U."/>
            <person name="Xu J.-R."/>
            <person name="Trail F."/>
            <person name="Turgeon B.G."/>
            <person name="Di Pietro A."/>
            <person name="Walton J.D."/>
            <person name="Ma L.-J."/>
            <person name="Baker S.E."/>
            <person name="Rep M."/>
            <person name="Adam G."/>
            <person name="Antoniw J."/>
            <person name="Baldwin T."/>
            <person name="Calvo S.E."/>
            <person name="Chang Y.-L."/>
            <person name="DeCaprio D."/>
            <person name="Gale L.R."/>
            <person name="Gnerre S."/>
            <person name="Goswami R.S."/>
            <person name="Hammond-Kosack K."/>
            <person name="Harris L.J."/>
            <person name="Hilburn K."/>
            <person name="Kennell J.C."/>
            <person name="Kroken S."/>
            <person name="Magnuson J.K."/>
            <person name="Mannhaupt G."/>
            <person name="Mauceli E.W."/>
            <person name="Mewes H.-W."/>
            <person name="Mitterbauer R."/>
            <person name="Muehlbauer G."/>
            <person name="Muensterkoetter M."/>
            <person name="Nelson D."/>
            <person name="O'Donnell K."/>
            <person name="Ouellet T."/>
            <person name="Qi W."/>
            <person name="Quesneville H."/>
            <person name="Roncero M.I.G."/>
            <person name="Seong K.-Y."/>
            <person name="Tetko I.V."/>
            <person name="Urban M."/>
            <person name="Waalwijk C."/>
            <person name="Ward T.J."/>
            <person name="Yao J."/>
            <person name="Birren B.W."/>
            <person name="Kistler H.C."/>
        </authorList>
    </citation>
    <scope>NUCLEOTIDE SEQUENCE [LARGE SCALE GENOMIC DNA]</scope>
    <source>
        <strain evidence="4">ATCC MYA-4620 / CBS 123657 / FGSC 9075 / NRRL 31084 / PH-1</strain>
        <strain evidence="3">PH-1 / ATCC MYA-4620 / FGSC 9075 / NRRL 31084</strain>
    </source>
</reference>
<dbReference type="eggNOG" id="ENOG502T399">
    <property type="taxonomic scope" value="Eukaryota"/>
</dbReference>
<dbReference type="EnsemblFungi" id="CEF87119">
    <property type="protein sequence ID" value="CEF87119"/>
    <property type="gene ID" value="FGRRES_06399"/>
</dbReference>
<feature type="compositionally biased region" description="Basic and acidic residues" evidence="1">
    <location>
        <begin position="45"/>
        <end position="60"/>
    </location>
</feature>
<dbReference type="AlphaFoldDB" id="I1RQQ2"/>
<dbReference type="VEuPathDB" id="FungiDB:FGRAMPH1_01G20213"/>
<proteinExistence type="predicted"/>
<feature type="region of interest" description="Disordered" evidence="1">
    <location>
        <begin position="45"/>
        <end position="71"/>
    </location>
</feature>
<name>I1RQQ2_GIBZE</name>